<keyword evidence="2" id="KW-0067">ATP-binding</keyword>
<dbReference type="InterPro" id="IPR027417">
    <property type="entry name" value="P-loop_NTPase"/>
</dbReference>
<evidence type="ECO:0000313" key="3">
    <source>
        <dbReference type="Proteomes" id="UP000298154"/>
    </source>
</evidence>
<dbReference type="Pfam" id="PF20469">
    <property type="entry name" value="OLD-like_TOPRIM"/>
    <property type="match status" value="1"/>
</dbReference>
<dbReference type="Gene3D" id="3.40.50.300">
    <property type="entry name" value="P-loop containing nucleotide triphosphate hydrolases"/>
    <property type="match status" value="1"/>
</dbReference>
<name>A0A4R9AQI1_9MICO</name>
<dbReference type="CDD" id="cd00267">
    <property type="entry name" value="ABC_ATPase"/>
    <property type="match status" value="1"/>
</dbReference>
<dbReference type="SMART" id="SM00382">
    <property type="entry name" value="AAA"/>
    <property type="match status" value="1"/>
</dbReference>
<dbReference type="OrthoDB" id="3237462at2"/>
<dbReference type="Pfam" id="PF13304">
    <property type="entry name" value="AAA_21"/>
    <property type="match status" value="1"/>
</dbReference>
<dbReference type="InterPro" id="IPR003959">
    <property type="entry name" value="ATPase_AAA_core"/>
</dbReference>
<evidence type="ECO:0000313" key="2">
    <source>
        <dbReference type="EMBL" id="TFD67987.1"/>
    </source>
</evidence>
<reference evidence="2 3" key="1">
    <citation type="submission" date="2019-03" db="EMBL/GenBank/DDBJ databases">
        <title>Genomics of glacier-inhabiting Cryobacterium strains.</title>
        <authorList>
            <person name="Liu Q."/>
            <person name="Xin Y.-H."/>
        </authorList>
    </citation>
    <scope>NUCLEOTIDE SEQUENCE [LARGE SCALE GENOMIC DNA]</scope>
    <source>
        <strain evidence="2 3">Sr36</strain>
    </source>
</reference>
<gene>
    <name evidence="2" type="ORF">E3T47_05180</name>
</gene>
<dbReference type="PANTHER" id="PTHR43581">
    <property type="entry name" value="ATP/GTP PHOSPHATASE"/>
    <property type="match status" value="1"/>
</dbReference>
<keyword evidence="3" id="KW-1185">Reference proteome</keyword>
<protein>
    <submittedName>
        <fullName evidence="2">ATP-binding protein</fullName>
    </submittedName>
</protein>
<dbReference type="AlphaFoldDB" id="A0A4R9AQI1"/>
<accession>A0A4R9AQI1</accession>
<proteinExistence type="predicted"/>
<organism evidence="2 3">
    <name type="scientific">Cryobacterium ruanii</name>
    <dbReference type="NCBI Taxonomy" id="1259197"/>
    <lineage>
        <taxon>Bacteria</taxon>
        <taxon>Bacillati</taxon>
        <taxon>Actinomycetota</taxon>
        <taxon>Actinomycetes</taxon>
        <taxon>Micrococcales</taxon>
        <taxon>Microbacteriaceae</taxon>
        <taxon>Cryobacterium</taxon>
    </lineage>
</organism>
<sequence>MTIEFELVSLSSNAGDEVSLPRGAVTAVVGGNNVGKSQLLRDIRGLVHQNEYVPVTISALTVVRPVADGDEEIIDWLDGHAARAEVRDGTQHYAPRLGGGEVGLRQFKQFFNYPAGEGVPWMGPDAEFFLHSTTAGALAGYATGSAPTGGTYAAGALAHLYRDGDLESELNALTEGAFGVGILLDRANTDFRLRVGKTTVPVPPLNHPTRAYADALLRLPTLDSQGDGMRSFIGLCLLVMSVSPGVLLVDEPEAFLHPGQARALGRWLGESAASRGIQIVIATHDRDLLLGLLEASAPVNVVRVAREGGLNRMSQLSPSQVREVWNDPVLRYSNLLQGLFHNQVVICEGDADCRFYGAALEDLAESTERRARADDVLFVPSGGKSRIASMADSLRHIKVSASVITDFDILRTKADIKGIVEAVGAAWTDQVASDFRIMAESLQSNDLWSQAKSRGIVAVPAGPPTTAVRNLLATLSSFGIHVVPMGEMEGFDRTESVHGAAWVSNALESGVHRTDQLHSFLEPILSKGTP</sequence>
<dbReference type="RefSeq" id="WP_134554874.1">
    <property type="nucleotide sequence ID" value="NZ_SOHK01000007.1"/>
</dbReference>
<dbReference type="Proteomes" id="UP000298154">
    <property type="component" value="Unassembled WGS sequence"/>
</dbReference>
<dbReference type="EMBL" id="SOHK01000007">
    <property type="protein sequence ID" value="TFD67987.1"/>
    <property type="molecule type" value="Genomic_DNA"/>
</dbReference>
<dbReference type="GO" id="GO:0016887">
    <property type="term" value="F:ATP hydrolysis activity"/>
    <property type="evidence" value="ECO:0007669"/>
    <property type="project" value="InterPro"/>
</dbReference>
<dbReference type="PANTHER" id="PTHR43581:SF2">
    <property type="entry name" value="EXCINUCLEASE ATPASE SUBUNIT"/>
    <property type="match status" value="1"/>
</dbReference>
<dbReference type="InterPro" id="IPR003593">
    <property type="entry name" value="AAA+_ATPase"/>
</dbReference>
<feature type="domain" description="AAA+ ATPase" evidence="1">
    <location>
        <begin position="22"/>
        <end position="303"/>
    </location>
</feature>
<keyword evidence="2" id="KW-0547">Nucleotide-binding</keyword>
<dbReference type="GO" id="GO:0005524">
    <property type="term" value="F:ATP binding"/>
    <property type="evidence" value="ECO:0007669"/>
    <property type="project" value="UniProtKB-KW"/>
</dbReference>
<dbReference type="SUPFAM" id="SSF52540">
    <property type="entry name" value="P-loop containing nucleoside triphosphate hydrolases"/>
    <property type="match status" value="1"/>
</dbReference>
<dbReference type="InterPro" id="IPR051396">
    <property type="entry name" value="Bact_Antivir_Def_Nuclease"/>
</dbReference>
<dbReference type="InterPro" id="IPR034139">
    <property type="entry name" value="TOPRIM_OLD"/>
</dbReference>
<comment type="caution">
    <text evidence="2">The sequence shown here is derived from an EMBL/GenBank/DDBJ whole genome shotgun (WGS) entry which is preliminary data.</text>
</comment>
<evidence type="ECO:0000259" key="1">
    <source>
        <dbReference type="SMART" id="SM00382"/>
    </source>
</evidence>